<dbReference type="Proteomes" id="UP000637757">
    <property type="component" value="Unassembled WGS sequence"/>
</dbReference>
<evidence type="ECO:0000313" key="2">
    <source>
        <dbReference type="EMBL" id="MBF8807828.1"/>
    </source>
</evidence>
<accession>A0A931FBP6</accession>
<gene>
    <name evidence="2" type="ORF">IC227_05030</name>
</gene>
<name>A0A931FBP6_9ENTE</name>
<feature type="region of interest" description="Disordered" evidence="1">
    <location>
        <begin position="1"/>
        <end position="37"/>
    </location>
</feature>
<evidence type="ECO:0000256" key="1">
    <source>
        <dbReference type="SAM" id="MobiDB-lite"/>
    </source>
</evidence>
<dbReference type="AlphaFoldDB" id="A0A931FBP6"/>
<dbReference type="EMBL" id="JADAKE010000014">
    <property type="protein sequence ID" value="MBF8807828.1"/>
    <property type="molecule type" value="Genomic_DNA"/>
</dbReference>
<evidence type="ECO:0000313" key="3">
    <source>
        <dbReference type="Proteomes" id="UP000637757"/>
    </source>
</evidence>
<comment type="caution">
    <text evidence="2">The sequence shown here is derived from an EMBL/GenBank/DDBJ whole genome shotgun (WGS) entry which is preliminary data.</text>
</comment>
<proteinExistence type="predicted"/>
<sequence length="116" mass="13269">MENKKINETKGQALEKNTVTTKSEQHKLNDSVSANPKMSETAEKIEAILEDVNLKLSMENLEAFYKKCFKADPSQAELKQAQDEYLLLKNPIQKIKDVCREQSTFDAFSENKTLKN</sequence>
<organism evidence="2 3">
    <name type="scientific">Enterococcus lacertideformus</name>
    <dbReference type="NCBI Taxonomy" id="2771493"/>
    <lineage>
        <taxon>Bacteria</taxon>
        <taxon>Bacillati</taxon>
        <taxon>Bacillota</taxon>
        <taxon>Bacilli</taxon>
        <taxon>Lactobacillales</taxon>
        <taxon>Enterococcaceae</taxon>
        <taxon>Enterococcus</taxon>
    </lineage>
</organism>
<keyword evidence="3" id="KW-1185">Reference proteome</keyword>
<protein>
    <submittedName>
        <fullName evidence="2">Uncharacterized protein</fullName>
    </submittedName>
</protein>
<reference evidence="2" key="1">
    <citation type="submission" date="2020-09" db="EMBL/GenBank/DDBJ databases">
        <title>Genomic insights into the novelty and pathogenicity of a unique biofilm-forming Enterococcus sp. bacteria (Enterococcus lacertideformus) identified in reptiles.</title>
        <authorList>
            <person name="Agius J.E."/>
            <person name="Phalen D.N."/>
            <person name="Rose K."/>
            <person name="Eden J.-S."/>
        </authorList>
    </citation>
    <scope>NUCLEOTIDE SEQUENCE</scope>
    <source>
        <strain evidence="2">PHRS 0518</strain>
    </source>
</reference>